<feature type="domain" description="Retroviral polymerase SH3-like" evidence="3">
    <location>
        <begin position="872"/>
        <end position="912"/>
    </location>
</feature>
<dbReference type="Pfam" id="PF25597">
    <property type="entry name" value="SH3_retrovirus"/>
    <property type="match status" value="1"/>
</dbReference>
<evidence type="ECO:0000259" key="3">
    <source>
        <dbReference type="Pfam" id="PF25597"/>
    </source>
</evidence>
<evidence type="ECO:0000313" key="4">
    <source>
        <dbReference type="EMBL" id="GEU74030.1"/>
    </source>
</evidence>
<sequence length="1473" mass="169519">MRALLVQQGCAVALEGEDKFLKDMKEEVKKEIMAKAHFAILLSVTDEVLRESIDEGPFKMGKFREILTEGALHLGPERDRVFADLTPEENEMYKVDIRAMNILLQGLLKDIYTLINHYTDAKDIWDNVKMLLEVSELTKDESESQLYDNFEHFHQNKGETIHEYYVRGLKTSNYDQLYAYLKQHEAHANENKMMLERYTQHDINPLAFVSNISPHQYPTQSSTIPQSTYVPPVTHQPQFADNTQLDSGFTPTDDLIENLTKIAHSKTMHSPKATTEFRILQGQDAGDGSYCTDHIMANRSSADPIYDEAGSLYDLDILSEYVKNNAEQVVQSNVSSVPNDALMMIVNDMHNQAVQCVFANEQNKVVNESLTAKLARYKEQSIDEGPFKMGKFREILTEGALHLGPERDRVFADLTPEENEMYKVDIRAMNILLQGLLKDIYTLINHYTDAKDIWDNVKMLLEVSELTKDESESQLYDNFEHFHQNKGETIHEYYVRGLKTSNYDQLYAYLKQHEAHANENKMMLERYTQHDINPLAFVSNISPHQYPTQSSTIPQSTYVPPVTHQPQFADNTQLDSGFTPTDDLIENLTKIAHSKTMHSPKATTEFRILQGQDAGDGSYCTDHIMANRSSADPIYDEAGSLYDLDILSEYVKNNAEQVVQSNVSSVPNDALMMIVNDMHNQAVQIQTALVKEVKEIKEIFEQMEAEVEQNVVDNVMNAMNTVSRFFEMHDAYTVEQARCLELEAEISKLKHKIQKDNHSEMIKHFSRLEVVQIVLWYLDLGCSKHMTENRSRLKNFVKKFIEIFRFGNDHFGAIMGYIYYMIGDSVIFKLNHLNFDTINDLARKDLVRGLPRLKFEKDHICSACQLGKSKNEDLGKLKATTDIGMFVGYAPNRKGYKIYNERTRLVVETIYVFEVMQKEIYKFDRLQVSNKNMTIYQMDIKTAFLNEEPKEEVHAPRAWYDTLSRFLMENKFSKGVVDPTPGGIFINQSTYARETLKKYGMDTCDPVDTPMVDRSKLDEDPLGIPVDQTRYQASPTKKHLEEIKRVFRSAIALCCNNVQHSRSKHIDIHHHFIREQVENSVVELYFVTTDYQLADIFTKALPRERFEFLLSPLGMKNKMAEENVPSPTRTDEQLFPVKAHLPIGKSILLMDLEKMKKNLIFYISVDILQNTKFYNAFTASADVPSIYIQQFWHTFRMDTKTEVYSFQLDELRFDLNADLIKNALGITPKYSAYIFMAPPNGKTSGYDRPRYPVIQMVWGVVTGTNVDYLELIWEEFVQAIKTFFSDAASLKVPSKNPKPHVIPYCRFTNKGEVDKVFGMPIPKDLINDAIRNSEYYEKYLKMAAHKPCQPTIMTNEKGGKKKKDPEADKSKQPSPAKQTKPVKEKTSKPTPSKKIRKGRVMKVRKEKRFDHLVDEEDDESQPATEPQVEDDEYNLQREVEGNGKGIVSDENAAQSLLDLQNLKKKSITNQYIL</sequence>
<dbReference type="EMBL" id="BKCJ010006805">
    <property type="protein sequence ID" value="GEU74030.1"/>
    <property type="molecule type" value="Genomic_DNA"/>
</dbReference>
<organism evidence="4">
    <name type="scientific">Tanacetum cinerariifolium</name>
    <name type="common">Dalmatian daisy</name>
    <name type="synonym">Chrysanthemum cinerariifolium</name>
    <dbReference type="NCBI Taxonomy" id="118510"/>
    <lineage>
        <taxon>Eukaryota</taxon>
        <taxon>Viridiplantae</taxon>
        <taxon>Streptophyta</taxon>
        <taxon>Embryophyta</taxon>
        <taxon>Tracheophyta</taxon>
        <taxon>Spermatophyta</taxon>
        <taxon>Magnoliopsida</taxon>
        <taxon>eudicotyledons</taxon>
        <taxon>Gunneridae</taxon>
        <taxon>Pentapetalae</taxon>
        <taxon>asterids</taxon>
        <taxon>campanulids</taxon>
        <taxon>Asterales</taxon>
        <taxon>Asteraceae</taxon>
        <taxon>Asteroideae</taxon>
        <taxon>Anthemideae</taxon>
        <taxon>Anthemidinae</taxon>
        <taxon>Tanacetum</taxon>
    </lineage>
</organism>
<name>A0A6L2MJU9_TANCI</name>
<gene>
    <name evidence="4" type="ORF">Tci_046008</name>
</gene>
<evidence type="ECO:0000259" key="2">
    <source>
        <dbReference type="Pfam" id="PF13976"/>
    </source>
</evidence>
<dbReference type="CDD" id="cd09272">
    <property type="entry name" value="RNase_HI_RT_Ty1"/>
    <property type="match status" value="1"/>
</dbReference>
<reference evidence="4" key="1">
    <citation type="journal article" date="2019" name="Sci. Rep.">
        <title>Draft genome of Tanacetum cinerariifolium, the natural source of mosquito coil.</title>
        <authorList>
            <person name="Yamashiro T."/>
            <person name="Shiraishi A."/>
            <person name="Satake H."/>
            <person name="Nakayama K."/>
        </authorList>
    </citation>
    <scope>NUCLEOTIDE SEQUENCE</scope>
</reference>
<feature type="compositionally biased region" description="Basic residues" evidence="1">
    <location>
        <begin position="1391"/>
        <end position="1406"/>
    </location>
</feature>
<feature type="domain" description="GAG-pre-integrase" evidence="2">
    <location>
        <begin position="830"/>
        <end position="869"/>
    </location>
</feature>
<accession>A0A6L2MJU9</accession>
<comment type="caution">
    <text evidence="4">The sequence shown here is derived from an EMBL/GenBank/DDBJ whole genome shotgun (WGS) entry which is preliminary data.</text>
</comment>
<dbReference type="InterPro" id="IPR057670">
    <property type="entry name" value="SH3_retrovirus"/>
</dbReference>
<proteinExistence type="predicted"/>
<dbReference type="InterPro" id="IPR025724">
    <property type="entry name" value="GAG-pre-integrase_dom"/>
</dbReference>
<protein>
    <submittedName>
        <fullName evidence="4">Retrotransposon protein, putative, unclassified</fullName>
    </submittedName>
</protein>
<dbReference type="Pfam" id="PF13976">
    <property type="entry name" value="gag_pre-integrs"/>
    <property type="match status" value="1"/>
</dbReference>
<feature type="region of interest" description="Disordered" evidence="1">
    <location>
        <begin position="1350"/>
        <end position="1447"/>
    </location>
</feature>
<evidence type="ECO:0000256" key="1">
    <source>
        <dbReference type="SAM" id="MobiDB-lite"/>
    </source>
</evidence>